<dbReference type="EMBL" id="CAJEWN010001190">
    <property type="protein sequence ID" value="CAD2195239.1"/>
    <property type="molecule type" value="Genomic_DNA"/>
</dbReference>
<evidence type="ECO:0000313" key="3">
    <source>
        <dbReference type="EMBL" id="CAD2195239.1"/>
    </source>
</evidence>
<feature type="compositionally biased region" description="Low complexity" evidence="2">
    <location>
        <begin position="30"/>
        <end position="56"/>
    </location>
</feature>
<dbReference type="InterPro" id="IPR005026">
    <property type="entry name" value="SAPAP"/>
</dbReference>
<dbReference type="PANTHER" id="PTHR12353:SF31">
    <property type="entry name" value="LD44824P"/>
    <property type="match status" value="1"/>
</dbReference>
<dbReference type="GO" id="GO:0060090">
    <property type="term" value="F:molecular adaptor activity"/>
    <property type="evidence" value="ECO:0007669"/>
    <property type="project" value="TreeGrafter"/>
</dbReference>
<feature type="region of interest" description="Disordered" evidence="2">
    <location>
        <begin position="1"/>
        <end position="103"/>
    </location>
</feature>
<reference evidence="3 4" key="1">
    <citation type="submission" date="2020-08" db="EMBL/GenBank/DDBJ databases">
        <authorList>
            <person name="Koutsovoulos G."/>
            <person name="Danchin GJ E."/>
        </authorList>
    </citation>
    <scope>NUCLEOTIDE SEQUENCE [LARGE SCALE GENOMIC DNA]</scope>
</reference>
<sequence>MKNTKTLVFTGHRFRNPSTTSLPSHNTNGTTSKPSKSKTSVVRVQSSSNGTTTSNGKINSHVTTKQPKKPPVENTFAQPKNLPQKNNNIAQTTNNNKKNSQQQLLDDSQINWCPAPEFLIVEANSFSFSVPKFDGNKQPETGQDFQNLFNSLTKCLEDHIWNANRLISTNKNLPEKAQELLRVGIGHSQLLLNKRMKQFGEQLERYLNPTANNPKPTLLGDLHGLWALIDMQLDGIRSTFAAIENFRKNGWDACRISSNIF</sequence>
<dbReference type="PANTHER" id="PTHR12353">
    <property type="entry name" value="DISKS LARGE-ASSOCIATED PROTEIN DAP SAP90/PSD-95-ASSOCIATED PROTEIN"/>
    <property type="match status" value="1"/>
</dbReference>
<dbReference type="GO" id="GO:0098978">
    <property type="term" value="C:glutamatergic synapse"/>
    <property type="evidence" value="ECO:0007669"/>
    <property type="project" value="TreeGrafter"/>
</dbReference>
<gene>
    <name evidence="3" type="ORF">MENT_LOCUS48310</name>
</gene>
<evidence type="ECO:0000256" key="1">
    <source>
        <dbReference type="ARBA" id="ARBA00008839"/>
    </source>
</evidence>
<feature type="compositionally biased region" description="Low complexity" evidence="2">
    <location>
        <begin position="84"/>
        <end position="103"/>
    </location>
</feature>
<evidence type="ECO:0000313" key="4">
    <source>
        <dbReference type="Proteomes" id="UP000580250"/>
    </source>
</evidence>
<accession>A0A6V7X7I3</accession>
<comment type="caution">
    <text evidence="3">The sequence shown here is derived from an EMBL/GenBank/DDBJ whole genome shotgun (WGS) entry which is preliminary data.</text>
</comment>
<organism evidence="3 4">
    <name type="scientific">Meloidogyne enterolobii</name>
    <name type="common">Root-knot nematode worm</name>
    <name type="synonym">Meloidogyne mayaguensis</name>
    <dbReference type="NCBI Taxonomy" id="390850"/>
    <lineage>
        <taxon>Eukaryota</taxon>
        <taxon>Metazoa</taxon>
        <taxon>Ecdysozoa</taxon>
        <taxon>Nematoda</taxon>
        <taxon>Chromadorea</taxon>
        <taxon>Rhabditida</taxon>
        <taxon>Tylenchina</taxon>
        <taxon>Tylenchomorpha</taxon>
        <taxon>Tylenchoidea</taxon>
        <taxon>Meloidogynidae</taxon>
        <taxon>Meloidogyninae</taxon>
        <taxon>Meloidogyne</taxon>
    </lineage>
</organism>
<feature type="compositionally biased region" description="Polar residues" evidence="2">
    <location>
        <begin position="16"/>
        <end position="29"/>
    </location>
</feature>
<dbReference type="GO" id="GO:0023052">
    <property type="term" value="P:signaling"/>
    <property type="evidence" value="ECO:0007669"/>
    <property type="project" value="InterPro"/>
</dbReference>
<protein>
    <submittedName>
        <fullName evidence="3">Uncharacterized protein</fullName>
    </submittedName>
</protein>
<dbReference type="OrthoDB" id="10036956at2759"/>
<name>A0A6V7X7I3_MELEN</name>
<dbReference type="GO" id="GO:0099572">
    <property type="term" value="C:postsynaptic specialization"/>
    <property type="evidence" value="ECO:0007669"/>
    <property type="project" value="TreeGrafter"/>
</dbReference>
<comment type="similarity">
    <text evidence="1">Belongs to the SAPAP family.</text>
</comment>
<proteinExistence type="inferred from homology"/>
<dbReference type="AlphaFoldDB" id="A0A6V7X7I3"/>
<evidence type="ECO:0000256" key="2">
    <source>
        <dbReference type="SAM" id="MobiDB-lite"/>
    </source>
</evidence>
<dbReference type="Pfam" id="PF03359">
    <property type="entry name" value="GKAP"/>
    <property type="match status" value="1"/>
</dbReference>
<dbReference type="Proteomes" id="UP000580250">
    <property type="component" value="Unassembled WGS sequence"/>
</dbReference>